<evidence type="ECO:0000313" key="5">
    <source>
        <dbReference type="Proteomes" id="UP000275356"/>
    </source>
</evidence>
<dbReference type="OrthoDB" id="5111283at2"/>
<evidence type="ECO:0000313" key="4">
    <source>
        <dbReference type="EMBL" id="ROR97113.1"/>
    </source>
</evidence>
<gene>
    <name evidence="4" type="ORF">EDD28_1706</name>
</gene>
<feature type="compositionally biased region" description="Acidic residues" evidence="2">
    <location>
        <begin position="190"/>
        <end position="199"/>
    </location>
</feature>
<feature type="compositionally biased region" description="Low complexity" evidence="2">
    <location>
        <begin position="100"/>
        <end position="124"/>
    </location>
</feature>
<dbReference type="CDD" id="cd00060">
    <property type="entry name" value="FHA"/>
    <property type="match status" value="1"/>
</dbReference>
<feature type="compositionally biased region" description="Acidic residues" evidence="2">
    <location>
        <begin position="163"/>
        <end position="181"/>
    </location>
</feature>
<keyword evidence="1" id="KW-0597">Phosphoprotein</keyword>
<dbReference type="Pfam" id="PF00498">
    <property type="entry name" value="FHA"/>
    <property type="match status" value="1"/>
</dbReference>
<feature type="compositionally biased region" description="Acidic residues" evidence="2">
    <location>
        <begin position="125"/>
        <end position="138"/>
    </location>
</feature>
<protein>
    <submittedName>
        <fullName evidence="4">Double zinc ribbon protein</fullName>
    </submittedName>
</protein>
<accession>A0A3N2DBI9</accession>
<dbReference type="AlphaFoldDB" id="A0A3N2DBI9"/>
<dbReference type="SMART" id="SM00240">
    <property type="entry name" value="FHA"/>
    <property type="match status" value="1"/>
</dbReference>
<dbReference type="Pfam" id="PF13248">
    <property type="entry name" value="Zn_ribbon_3"/>
    <property type="match status" value="1"/>
</dbReference>
<dbReference type="InterPro" id="IPR008984">
    <property type="entry name" value="SMAD_FHA_dom_sf"/>
</dbReference>
<evidence type="ECO:0000256" key="1">
    <source>
        <dbReference type="ARBA" id="ARBA00022553"/>
    </source>
</evidence>
<reference evidence="4 5" key="1">
    <citation type="submission" date="2018-11" db="EMBL/GenBank/DDBJ databases">
        <title>Sequencing the genomes of 1000 actinobacteria strains.</title>
        <authorList>
            <person name="Klenk H.-P."/>
        </authorList>
    </citation>
    <scope>NUCLEOTIDE SEQUENCE [LARGE SCALE GENOMIC DNA]</scope>
    <source>
        <strain evidence="4 5">DSM 13521</strain>
    </source>
</reference>
<name>A0A3N2DBI9_9MICO</name>
<comment type="caution">
    <text evidence="4">The sequence shown here is derived from an EMBL/GenBank/DDBJ whole genome shotgun (WGS) entry which is preliminary data.</text>
</comment>
<feature type="region of interest" description="Disordered" evidence="2">
    <location>
        <begin position="100"/>
        <end position="217"/>
    </location>
</feature>
<keyword evidence="5" id="KW-1185">Reference proteome</keyword>
<feature type="domain" description="FHA" evidence="3">
    <location>
        <begin position="272"/>
        <end position="323"/>
    </location>
</feature>
<evidence type="ECO:0000256" key="2">
    <source>
        <dbReference type="SAM" id="MobiDB-lite"/>
    </source>
</evidence>
<dbReference type="InterPro" id="IPR000253">
    <property type="entry name" value="FHA_dom"/>
</dbReference>
<dbReference type="SUPFAM" id="SSF49879">
    <property type="entry name" value="SMAD/FHA domain"/>
    <property type="match status" value="1"/>
</dbReference>
<dbReference type="Gene3D" id="2.60.200.20">
    <property type="match status" value="1"/>
</dbReference>
<dbReference type="PROSITE" id="PS50006">
    <property type="entry name" value="FHA_DOMAIN"/>
    <property type="match status" value="1"/>
</dbReference>
<dbReference type="Proteomes" id="UP000275356">
    <property type="component" value="Unassembled WGS sequence"/>
</dbReference>
<sequence>MATCPQGHLSQADDYCDTCGEPIGAAAGGSGASGAGAVGYGTGGALDLSGLNGAAAEPVSVECPTCGTPAAPGALFCENCGYDFTTGTAAAPLVAPEGAAANPAGGAGAGAEAEPGTAEGSAEAAEAEAGDGEPEQEATAEPAAEGDGFDTGDDAAQAAAESEGAEPEGAENAEGEAESEAAEGAGADPEGTENAEGAEPEGAAEAAEPGAGDGGASSAAVAGALAARTAEPARTWVAEVWVDPDWYAEQRPEDAMPSAAAPVVVPLRRTSVLVGRPSRSRGIEPDVDCGTDAGVSRRHAQLSTDGLRWWIEDLGSANGTYVSPVGSPIPTTPIQVGERVELEEGTRVYLGGWTRLVVREAFPGEA</sequence>
<organism evidence="4 5">
    <name type="scientific">Salana multivorans</name>
    <dbReference type="NCBI Taxonomy" id="120377"/>
    <lineage>
        <taxon>Bacteria</taxon>
        <taxon>Bacillati</taxon>
        <taxon>Actinomycetota</taxon>
        <taxon>Actinomycetes</taxon>
        <taxon>Micrococcales</taxon>
        <taxon>Beutenbergiaceae</taxon>
        <taxon>Salana</taxon>
    </lineage>
</organism>
<dbReference type="RefSeq" id="WP_123739204.1">
    <property type="nucleotide sequence ID" value="NZ_RKHQ01000001.1"/>
</dbReference>
<feature type="compositionally biased region" description="Low complexity" evidence="2">
    <location>
        <begin position="200"/>
        <end position="217"/>
    </location>
</feature>
<proteinExistence type="predicted"/>
<evidence type="ECO:0000259" key="3">
    <source>
        <dbReference type="PROSITE" id="PS50006"/>
    </source>
</evidence>
<dbReference type="InterPro" id="IPR059113">
    <property type="entry name" value="Znf_ribbon"/>
</dbReference>
<dbReference type="EMBL" id="RKHQ01000001">
    <property type="protein sequence ID" value="ROR97113.1"/>
    <property type="molecule type" value="Genomic_DNA"/>
</dbReference>